<dbReference type="InterPro" id="IPR003594">
    <property type="entry name" value="HATPase_dom"/>
</dbReference>
<gene>
    <name evidence="6" type="ORF">G3O08_01450</name>
</gene>
<dbReference type="Gene3D" id="1.10.287.130">
    <property type="match status" value="1"/>
</dbReference>
<dbReference type="GO" id="GO:0000155">
    <property type="term" value="F:phosphorelay sensor kinase activity"/>
    <property type="evidence" value="ECO:0007669"/>
    <property type="project" value="InterPro"/>
</dbReference>
<protein>
    <recommendedName>
        <fullName evidence="2">histidine kinase</fullName>
        <ecNumber evidence="2">2.7.13.3</ecNumber>
    </recommendedName>
</protein>
<dbReference type="InterPro" id="IPR003661">
    <property type="entry name" value="HisK_dim/P_dom"/>
</dbReference>
<dbReference type="PANTHER" id="PTHR43547:SF2">
    <property type="entry name" value="HYBRID SIGNAL TRANSDUCTION HISTIDINE KINASE C"/>
    <property type="match status" value="1"/>
</dbReference>
<dbReference type="Pfam" id="PF07495">
    <property type="entry name" value="Y_Y_Y"/>
    <property type="match status" value="1"/>
</dbReference>
<dbReference type="CDD" id="cd00082">
    <property type="entry name" value="HisKA"/>
    <property type="match status" value="1"/>
</dbReference>
<dbReference type="InterPro" id="IPR011123">
    <property type="entry name" value="Y_Y_Y"/>
</dbReference>
<dbReference type="Proteomes" id="UP000486602">
    <property type="component" value="Unassembled WGS sequence"/>
</dbReference>
<dbReference type="InterPro" id="IPR004358">
    <property type="entry name" value="Sig_transdc_His_kin-like_C"/>
</dbReference>
<evidence type="ECO:0000259" key="5">
    <source>
        <dbReference type="PROSITE" id="PS50109"/>
    </source>
</evidence>
<dbReference type="SMART" id="SM00388">
    <property type="entry name" value="HisKA"/>
    <property type="match status" value="1"/>
</dbReference>
<evidence type="ECO:0000313" key="7">
    <source>
        <dbReference type="Proteomes" id="UP000486602"/>
    </source>
</evidence>
<evidence type="ECO:0000256" key="1">
    <source>
        <dbReference type="ARBA" id="ARBA00000085"/>
    </source>
</evidence>
<dbReference type="Gene3D" id="2.130.10.10">
    <property type="entry name" value="YVTN repeat-like/Quinoprotein amine dehydrogenase"/>
    <property type="match status" value="3"/>
</dbReference>
<comment type="catalytic activity">
    <reaction evidence="1">
        <text>ATP + protein L-histidine = ADP + protein N-phospho-L-histidine.</text>
        <dbReference type="EC" id="2.7.13.3"/>
    </reaction>
</comment>
<name>A0A7K3WKJ5_9FLAO</name>
<keyword evidence="4" id="KW-0812">Transmembrane</keyword>
<evidence type="ECO:0000313" key="6">
    <source>
        <dbReference type="EMBL" id="NEN22167.1"/>
    </source>
</evidence>
<dbReference type="InterPro" id="IPR005467">
    <property type="entry name" value="His_kinase_dom"/>
</dbReference>
<comment type="caution">
    <text evidence="6">The sequence shown here is derived from an EMBL/GenBank/DDBJ whole genome shotgun (WGS) entry which is preliminary data.</text>
</comment>
<dbReference type="PRINTS" id="PR00344">
    <property type="entry name" value="BCTRLSENSOR"/>
</dbReference>
<evidence type="ECO:0000256" key="3">
    <source>
        <dbReference type="ARBA" id="ARBA00022553"/>
    </source>
</evidence>
<evidence type="ECO:0000256" key="2">
    <source>
        <dbReference type="ARBA" id="ARBA00012438"/>
    </source>
</evidence>
<keyword evidence="7" id="KW-1185">Reference proteome</keyword>
<dbReference type="PROSITE" id="PS50109">
    <property type="entry name" value="HIS_KIN"/>
    <property type="match status" value="1"/>
</dbReference>
<keyword evidence="3" id="KW-0597">Phosphoprotein</keyword>
<dbReference type="EC" id="2.7.13.3" evidence="2"/>
<dbReference type="SUPFAM" id="SSF63829">
    <property type="entry name" value="Calcium-dependent phosphotriesterase"/>
    <property type="match status" value="3"/>
</dbReference>
<keyword evidence="4" id="KW-1133">Transmembrane helix</keyword>
<dbReference type="InterPro" id="IPR036890">
    <property type="entry name" value="HATPase_C_sf"/>
</dbReference>
<dbReference type="Gene3D" id="3.30.565.10">
    <property type="entry name" value="Histidine kinase-like ATPase, C-terminal domain"/>
    <property type="match status" value="1"/>
</dbReference>
<dbReference type="SUPFAM" id="SSF55874">
    <property type="entry name" value="ATPase domain of HSP90 chaperone/DNA topoisomerase II/histidine kinase"/>
    <property type="match status" value="1"/>
</dbReference>
<dbReference type="EMBL" id="JAAGVY010000002">
    <property type="protein sequence ID" value="NEN22167.1"/>
    <property type="molecule type" value="Genomic_DNA"/>
</dbReference>
<dbReference type="RefSeq" id="WP_163282893.1">
    <property type="nucleotide sequence ID" value="NZ_JAAGVY010000002.1"/>
</dbReference>
<feature type="domain" description="Histidine kinase" evidence="5">
    <location>
        <begin position="968"/>
        <end position="1218"/>
    </location>
</feature>
<dbReference type="InterPro" id="IPR015943">
    <property type="entry name" value="WD40/YVTN_repeat-like_dom_sf"/>
</dbReference>
<dbReference type="AlphaFoldDB" id="A0A7K3WKJ5"/>
<accession>A0A7K3WKJ5</accession>
<feature type="transmembrane region" description="Helical" evidence="4">
    <location>
        <begin position="895"/>
        <end position="915"/>
    </location>
</feature>
<dbReference type="Pfam" id="PF07494">
    <property type="entry name" value="Reg_prop"/>
    <property type="match status" value="6"/>
</dbReference>
<sequence length="1219" mass="136415">MTERLKNSVVQIIIPLWLGVFAISCGSNGDDQTGILERQDTLIPSQKIPAGKPVIYDISLAEAPPEIIQLSQKPAPVEIDAGFYVNMQNFNTRQGLALSSILSAHKDHFGNLWFGTAGNGVSRYSGTGFTNFSSAHGLIHNLIQTIAEDAEGNMWFGTYGGVSKYDGASFHNFTVDNGLIDNDVVKIFSDSQGRVWMGTAKGLCRYNPEYKSRGEAEFMCYEGESEGLNKEVRDIIEDHEGQIWVAGENGVWRLNGDKLNAKSSFTDFTEKIGIKNSNATALAVDSTGVIWVGSTDSIYRFEPASPEKKFEPISIPESGNRSVNCITVDSRGMVWVGTKGGVARYNPENDNFIVLTKEQGLSFNRVNSITEDESGSLWFGTYGGGVHRYDGESVIEYSAEQGMPGNAVYATSRDVDGDMWFAPSGSGIVKFIERDNSPYRGTYISYTRNQGLLSDTYYAVAKNSKGDMYFGCYTGITKFEDDEIINYTVKNGLPNSNITALYCDKADRLWIGSFDGGVSIFDGESFQKLTTEQGLIHNTVWAITEDSEGIIWIATRGGLSRYDGNSFMNFTKDQGMADTKLSDVIQDDNGNILIGTWGGGMSIIKKERVMELMRGDGDYAEPIFTNFSTTDGLANDVVYQIVEDESGNIIIGTNVGFTILRGGVKLEDNQLVKDVIENYNENTDYPIKDISNNNSIHTGEPGIIWAGTGDKVVRFDYKNFRGSKKPPQVILERIKLNNEPISWRSLEWAKKNNSKIPFVKSGTPAYVTDELLTFNKKIATSALNTMIDKYSDVRFDSIQPFYAIPVNLKLPYSNNTINFDFTEVETTRPGLIQYQYMLEGYDSDWGAITEAGTATYGNMHEGEYLFMVKARNPAGVWSRPLEYRFEIMPPWYRSWYAYALYLFLFLLLLYFIDYIQRKRVLYIERQKGMQRELLHAREIKQAFTELKATQEQLIHSEKMASLGQLTAGIAHEIQNPLNFVTNFSEVSNEMLEEMKEEIANGNYADVVDIVADVQQNIEKIKFHGQRADAIVKGMLQHSRTNSGSAELVDINALVDEFFHLAYHGLRAKDKSFNARLESNFDENMGKIESVPQDIGRVVLNLITNAFYACNEKRKMLLAQKQEGNLPADSPPFEPMVKVGTKRLRNTVEIIVRDNGNGIPKQIREKIFQPFFTTKPSGEGTGLGLSLSYDIVKLHRGELTVDTEEGKFTEFKIILPIHTS</sequence>
<reference evidence="6 7" key="1">
    <citation type="submission" date="2020-02" db="EMBL/GenBank/DDBJ databases">
        <title>Out from the shadows clarifying the taxonomy of the family Cryomorphaceae and related taxa by utilizing the GTDB taxonomic framework.</title>
        <authorList>
            <person name="Bowman J.P."/>
        </authorList>
    </citation>
    <scope>NUCLEOTIDE SEQUENCE [LARGE SCALE GENOMIC DNA]</scope>
    <source>
        <strain evidence="6 7">QSSC 1-22</strain>
    </source>
</reference>
<organism evidence="6 7">
    <name type="scientific">Cryomorpha ignava</name>
    <dbReference type="NCBI Taxonomy" id="101383"/>
    <lineage>
        <taxon>Bacteria</taxon>
        <taxon>Pseudomonadati</taxon>
        <taxon>Bacteroidota</taxon>
        <taxon>Flavobacteriia</taxon>
        <taxon>Flavobacteriales</taxon>
        <taxon>Cryomorphaceae</taxon>
        <taxon>Cryomorpha</taxon>
    </lineage>
</organism>
<dbReference type="Gene3D" id="2.60.40.10">
    <property type="entry name" value="Immunoglobulins"/>
    <property type="match status" value="1"/>
</dbReference>
<dbReference type="InterPro" id="IPR013783">
    <property type="entry name" value="Ig-like_fold"/>
</dbReference>
<dbReference type="SMART" id="SM00387">
    <property type="entry name" value="HATPase_c"/>
    <property type="match status" value="1"/>
</dbReference>
<dbReference type="InterPro" id="IPR036097">
    <property type="entry name" value="HisK_dim/P_sf"/>
</dbReference>
<keyword evidence="4" id="KW-0472">Membrane</keyword>
<proteinExistence type="predicted"/>
<evidence type="ECO:0000256" key="4">
    <source>
        <dbReference type="SAM" id="Phobius"/>
    </source>
</evidence>
<dbReference type="InterPro" id="IPR011110">
    <property type="entry name" value="Reg_prop"/>
</dbReference>
<dbReference type="PROSITE" id="PS51257">
    <property type="entry name" value="PROKAR_LIPOPROTEIN"/>
    <property type="match status" value="1"/>
</dbReference>
<dbReference type="PANTHER" id="PTHR43547">
    <property type="entry name" value="TWO-COMPONENT HISTIDINE KINASE"/>
    <property type="match status" value="1"/>
</dbReference>
<dbReference type="Pfam" id="PF02518">
    <property type="entry name" value="HATPase_c"/>
    <property type="match status" value="1"/>
</dbReference>
<dbReference type="SUPFAM" id="SSF47384">
    <property type="entry name" value="Homodimeric domain of signal transducing histidine kinase"/>
    <property type="match status" value="1"/>
</dbReference>